<dbReference type="GO" id="GO:0016020">
    <property type="term" value="C:membrane"/>
    <property type="evidence" value="ECO:0007669"/>
    <property type="project" value="UniProtKB-SubCell"/>
</dbReference>
<dbReference type="EMBL" id="JRES01000634">
    <property type="protein sequence ID" value="KNC29724.1"/>
    <property type="molecule type" value="Genomic_DNA"/>
</dbReference>
<keyword evidence="4" id="KW-0813">Transport</keyword>
<evidence type="ECO:0000256" key="4">
    <source>
        <dbReference type="RuleBase" id="RU367022"/>
    </source>
</evidence>
<comment type="similarity">
    <text evidence="4">Belongs to the copper transporter (Ctr) (TC 1.A.56) family. SLC31A subfamily.</text>
</comment>
<dbReference type="PANTHER" id="PTHR12483">
    <property type="entry name" value="SOLUTE CARRIER FAMILY 31 COPPER TRANSPORTERS"/>
    <property type="match status" value="1"/>
</dbReference>
<keyword evidence="4" id="KW-0186">Copper</keyword>
<keyword evidence="4" id="KW-0406">Ion transport</keyword>
<proteinExistence type="inferred from homology"/>
<dbReference type="InterPro" id="IPR007274">
    <property type="entry name" value="Cop_transporter"/>
</dbReference>
<evidence type="ECO:0000313" key="5">
    <source>
        <dbReference type="EMBL" id="KNC29724.1"/>
    </source>
</evidence>
<keyword evidence="3 4" id="KW-0472">Membrane</keyword>
<evidence type="ECO:0000313" key="6">
    <source>
        <dbReference type="Proteomes" id="UP000037069"/>
    </source>
</evidence>
<dbReference type="Proteomes" id="UP000037069">
    <property type="component" value="Unassembled WGS sequence"/>
</dbReference>
<sequence>MDHDHDHGGMGGGGDMGGGKMCPMIMTFHAGHCERILWNGWVASTVVEFVFSALAIFLVSFLYEGLKFVREYFLRQTVKKEAERVAAELQQKNGDAGTSNGQPTCHGNMPEIRQKTYMEKIFAKPHLIQTLINLVQIILSYLLMLIFMTFNYWLCLAVVLGLGLGYFFFGWIKQDVYESECCH</sequence>
<name>A0A0L0CE06_LUCCU</name>
<protein>
    <recommendedName>
        <fullName evidence="4">Copper transport protein</fullName>
    </recommendedName>
</protein>
<keyword evidence="4" id="KW-0187">Copper transport</keyword>
<feature type="transmembrane region" description="Helical" evidence="4">
    <location>
        <begin position="41"/>
        <end position="63"/>
    </location>
</feature>
<dbReference type="Pfam" id="PF04145">
    <property type="entry name" value="Ctr"/>
    <property type="match status" value="1"/>
</dbReference>
<feature type="transmembrane region" description="Helical" evidence="4">
    <location>
        <begin position="150"/>
        <end position="169"/>
    </location>
</feature>
<organism evidence="5 6">
    <name type="scientific">Lucilia cuprina</name>
    <name type="common">Green bottle fly</name>
    <name type="synonym">Australian sheep blowfly</name>
    <dbReference type="NCBI Taxonomy" id="7375"/>
    <lineage>
        <taxon>Eukaryota</taxon>
        <taxon>Metazoa</taxon>
        <taxon>Ecdysozoa</taxon>
        <taxon>Arthropoda</taxon>
        <taxon>Hexapoda</taxon>
        <taxon>Insecta</taxon>
        <taxon>Pterygota</taxon>
        <taxon>Neoptera</taxon>
        <taxon>Endopterygota</taxon>
        <taxon>Diptera</taxon>
        <taxon>Brachycera</taxon>
        <taxon>Muscomorpha</taxon>
        <taxon>Oestroidea</taxon>
        <taxon>Calliphoridae</taxon>
        <taxon>Luciliinae</taxon>
        <taxon>Lucilia</taxon>
    </lineage>
</organism>
<dbReference type="OrthoDB" id="161814at2759"/>
<keyword evidence="2 4" id="KW-1133">Transmembrane helix</keyword>
<keyword evidence="1 4" id="KW-0812">Transmembrane</keyword>
<evidence type="ECO:0000256" key="3">
    <source>
        <dbReference type="ARBA" id="ARBA00023136"/>
    </source>
</evidence>
<evidence type="ECO:0000256" key="2">
    <source>
        <dbReference type="ARBA" id="ARBA00022989"/>
    </source>
</evidence>
<dbReference type="AlphaFoldDB" id="A0A0L0CE06"/>
<keyword evidence="6" id="KW-1185">Reference proteome</keyword>
<feature type="transmembrane region" description="Helical" evidence="4">
    <location>
        <begin position="127"/>
        <end position="144"/>
    </location>
</feature>
<evidence type="ECO:0000256" key="1">
    <source>
        <dbReference type="ARBA" id="ARBA00022692"/>
    </source>
</evidence>
<gene>
    <name evidence="5" type="ORF">FF38_05216</name>
</gene>
<dbReference type="GO" id="GO:0005375">
    <property type="term" value="F:copper ion transmembrane transporter activity"/>
    <property type="evidence" value="ECO:0007669"/>
    <property type="project" value="UniProtKB-UniRule"/>
</dbReference>
<comment type="caution">
    <text evidence="5">The sequence shown here is derived from an EMBL/GenBank/DDBJ whole genome shotgun (WGS) entry which is preliminary data.</text>
</comment>
<comment type="subcellular location">
    <subcellularLocation>
        <location evidence="4">Membrane</location>
        <topology evidence="4">Multi-pass membrane protein</topology>
    </subcellularLocation>
</comment>
<dbReference type="STRING" id="7375.A0A0L0CE06"/>
<dbReference type="OMA" id="YWLCLAV"/>
<reference evidence="5 6" key="1">
    <citation type="journal article" date="2015" name="Nat. Commun.">
        <title>Lucilia cuprina genome unlocks parasitic fly biology to underpin future interventions.</title>
        <authorList>
            <person name="Anstead C.A."/>
            <person name="Korhonen P.K."/>
            <person name="Young N.D."/>
            <person name="Hall R.S."/>
            <person name="Jex A.R."/>
            <person name="Murali S.C."/>
            <person name="Hughes D.S."/>
            <person name="Lee S.F."/>
            <person name="Perry T."/>
            <person name="Stroehlein A.J."/>
            <person name="Ansell B.R."/>
            <person name="Breugelmans B."/>
            <person name="Hofmann A."/>
            <person name="Qu J."/>
            <person name="Dugan S."/>
            <person name="Lee S.L."/>
            <person name="Chao H."/>
            <person name="Dinh H."/>
            <person name="Han Y."/>
            <person name="Doddapaneni H.V."/>
            <person name="Worley K.C."/>
            <person name="Muzny D.M."/>
            <person name="Ioannidis P."/>
            <person name="Waterhouse R.M."/>
            <person name="Zdobnov E.M."/>
            <person name="James P.J."/>
            <person name="Bagnall N.H."/>
            <person name="Kotze A.C."/>
            <person name="Gibbs R.A."/>
            <person name="Richards S."/>
            <person name="Batterham P."/>
            <person name="Gasser R.B."/>
        </authorList>
    </citation>
    <scope>NUCLEOTIDE SEQUENCE [LARGE SCALE GENOMIC DNA]</scope>
    <source>
        <strain evidence="5 6">LS</strain>
        <tissue evidence="5">Full body</tissue>
    </source>
</reference>
<accession>A0A0L0CE06</accession>
<dbReference type="PANTHER" id="PTHR12483:SF115">
    <property type="entry name" value="COPPER TRANSPORT PROTEIN"/>
    <property type="match status" value="1"/>
</dbReference>